<dbReference type="GeneID" id="91087358"/>
<keyword evidence="2" id="KW-1133">Transmembrane helix</keyword>
<dbReference type="Proteomes" id="UP000094043">
    <property type="component" value="Chromosome 3"/>
</dbReference>
<feature type="compositionally biased region" description="Polar residues" evidence="1">
    <location>
        <begin position="1"/>
        <end position="10"/>
    </location>
</feature>
<dbReference type="AlphaFoldDB" id="A0A1E3IPD9"/>
<sequence length="119" mass="12511">MHSSTSTGSGDNEKAPQEEDSILSPRHKKRRLLLLGLVVVILAGIAVGGWAIHKFVVEPNGVDPHMAKLQEGNLTAGDGSWTGGAGGYSPNAGIWAKKEMGVNKREETLLGPRLVSSNG</sequence>
<accession>A0A1E3IPD9</accession>
<feature type="transmembrane region" description="Helical" evidence="2">
    <location>
        <begin position="32"/>
        <end position="52"/>
    </location>
</feature>
<evidence type="ECO:0000256" key="2">
    <source>
        <dbReference type="SAM" id="Phobius"/>
    </source>
</evidence>
<protein>
    <submittedName>
        <fullName evidence="3">Uncharacterized protein</fullName>
    </submittedName>
</protein>
<dbReference type="EMBL" id="CP143786">
    <property type="protein sequence ID" value="WVN87950.1"/>
    <property type="molecule type" value="Genomic_DNA"/>
</dbReference>
<evidence type="ECO:0000313" key="4">
    <source>
        <dbReference type="Proteomes" id="UP000094043"/>
    </source>
</evidence>
<feature type="region of interest" description="Disordered" evidence="1">
    <location>
        <begin position="1"/>
        <end position="23"/>
    </location>
</feature>
<reference evidence="3" key="3">
    <citation type="submission" date="2024-01" db="EMBL/GenBank/DDBJ databases">
        <authorList>
            <person name="Coelho M.A."/>
            <person name="David-Palma M."/>
            <person name="Shea T."/>
            <person name="Sun S."/>
            <person name="Cuomo C.A."/>
            <person name="Heitman J."/>
        </authorList>
    </citation>
    <scope>NUCLEOTIDE SEQUENCE</scope>
    <source>
        <strain evidence="3">CBS 7841</strain>
    </source>
</reference>
<keyword evidence="2" id="KW-0472">Membrane</keyword>
<dbReference type="RefSeq" id="XP_066068650.1">
    <property type="nucleotide sequence ID" value="XM_066212553.1"/>
</dbReference>
<name>A0A1E3IPD9_9TREE</name>
<dbReference type="KEGG" id="cdep:91087358"/>
<keyword evidence="4" id="KW-1185">Reference proteome</keyword>
<proteinExistence type="predicted"/>
<dbReference type="VEuPathDB" id="FungiDB:L203_01578"/>
<reference evidence="3" key="2">
    <citation type="journal article" date="2022" name="Elife">
        <title>Obligate sexual reproduction of a homothallic fungus closely related to the Cryptococcus pathogenic species complex.</title>
        <authorList>
            <person name="Passer A.R."/>
            <person name="Clancey S.A."/>
            <person name="Shea T."/>
            <person name="David-Palma M."/>
            <person name="Averette A.F."/>
            <person name="Boekhout T."/>
            <person name="Porcel B.M."/>
            <person name="Nowrousian M."/>
            <person name="Cuomo C.A."/>
            <person name="Sun S."/>
            <person name="Heitman J."/>
            <person name="Coelho M.A."/>
        </authorList>
    </citation>
    <scope>NUCLEOTIDE SEQUENCE</scope>
    <source>
        <strain evidence="3">CBS 7841</strain>
    </source>
</reference>
<reference evidence="3" key="1">
    <citation type="submission" date="2016-06" db="EMBL/GenBank/DDBJ databases">
        <authorList>
            <person name="Cuomo C."/>
            <person name="Litvintseva A."/>
            <person name="Heitman J."/>
            <person name="Chen Y."/>
            <person name="Sun S."/>
            <person name="Springer D."/>
            <person name="Dromer F."/>
            <person name="Young S."/>
            <person name="Zeng Q."/>
            <person name="Chapman S."/>
            <person name="Gujja S."/>
            <person name="Saif S."/>
            <person name="Birren B."/>
        </authorList>
    </citation>
    <scope>NUCLEOTIDE SEQUENCE</scope>
    <source>
        <strain evidence="3">CBS 7841</strain>
    </source>
</reference>
<evidence type="ECO:0000256" key="1">
    <source>
        <dbReference type="SAM" id="MobiDB-lite"/>
    </source>
</evidence>
<organism evidence="3 4">
    <name type="scientific">Cryptococcus depauperatus CBS 7841</name>
    <dbReference type="NCBI Taxonomy" id="1295531"/>
    <lineage>
        <taxon>Eukaryota</taxon>
        <taxon>Fungi</taxon>
        <taxon>Dikarya</taxon>
        <taxon>Basidiomycota</taxon>
        <taxon>Agaricomycotina</taxon>
        <taxon>Tremellomycetes</taxon>
        <taxon>Tremellales</taxon>
        <taxon>Cryptococcaceae</taxon>
        <taxon>Cryptococcus</taxon>
    </lineage>
</organism>
<gene>
    <name evidence="3" type="ORF">L203_103147</name>
</gene>
<evidence type="ECO:0000313" key="3">
    <source>
        <dbReference type="EMBL" id="WVN87950.1"/>
    </source>
</evidence>
<keyword evidence="2" id="KW-0812">Transmembrane</keyword>